<accession>A0A7C9PP44</accession>
<evidence type="ECO:0000256" key="1">
    <source>
        <dbReference type="ARBA" id="ARBA00009732"/>
    </source>
</evidence>
<feature type="binding site" evidence="4">
    <location>
        <position position="311"/>
    </location>
    <ligand>
        <name>[4Fe-4S] cluster</name>
        <dbReference type="ChEBI" id="CHEBI:49883"/>
    </ligand>
</feature>
<evidence type="ECO:0000259" key="6">
    <source>
        <dbReference type="Pfam" id="PF01507"/>
    </source>
</evidence>
<evidence type="ECO:0000256" key="3">
    <source>
        <dbReference type="ARBA" id="ARBA00024327"/>
    </source>
</evidence>
<dbReference type="Proteomes" id="UP000479756">
    <property type="component" value="Unassembled WGS sequence"/>
</dbReference>
<dbReference type="GO" id="GO:0005737">
    <property type="term" value="C:cytoplasm"/>
    <property type="evidence" value="ECO:0007669"/>
    <property type="project" value="UniProtKB-SubCell"/>
</dbReference>
<dbReference type="InterPro" id="IPR004511">
    <property type="entry name" value="PAPS/APS_Rdtase"/>
</dbReference>
<dbReference type="EC" id="1.8.4.10" evidence="4"/>
<keyword evidence="4" id="KW-0479">Metal-binding</keyword>
<feature type="binding site" evidence="4">
    <location>
        <position position="225"/>
    </location>
    <ligand>
        <name>[4Fe-4S] cluster</name>
        <dbReference type="ChEBI" id="CHEBI:49883"/>
    </ligand>
</feature>
<dbReference type="NCBIfam" id="TIGR00434">
    <property type="entry name" value="cysH"/>
    <property type="match status" value="1"/>
</dbReference>
<protein>
    <recommendedName>
        <fullName evidence="4">Adenosine 5'-phosphosulfate reductase</fullName>
        <shortName evidence="4">APS reductase</shortName>
        <ecNumber evidence="4">1.8.4.10</ecNumber>
    </recommendedName>
    <alternativeName>
        <fullName evidence="4">5'-adenylylsulfate reductase</fullName>
    </alternativeName>
    <alternativeName>
        <fullName evidence="4">Thioredoxin-dependent 5'-adenylylsulfate reductase</fullName>
    </alternativeName>
</protein>
<name>A0A7C9PP44_9MICO</name>
<dbReference type="CDD" id="cd23945">
    <property type="entry name" value="PAPS_reductase"/>
    <property type="match status" value="1"/>
</dbReference>
<dbReference type="GO" id="GO:0004604">
    <property type="term" value="F:phosphoadenylyl-sulfate reductase (thioredoxin) activity"/>
    <property type="evidence" value="ECO:0007669"/>
    <property type="project" value="UniProtKB-UniRule"/>
</dbReference>
<dbReference type="Pfam" id="PF01507">
    <property type="entry name" value="PAPS_reduct"/>
    <property type="match status" value="1"/>
</dbReference>
<comment type="cofactor">
    <cofactor evidence="4">
        <name>[4Fe-4S] cluster</name>
        <dbReference type="ChEBI" id="CHEBI:49883"/>
    </cofactor>
    <text evidence="4">Binds 1 [4Fe-4S] cluster per subunit.</text>
</comment>
<evidence type="ECO:0000256" key="4">
    <source>
        <dbReference type="HAMAP-Rule" id="MF_00063"/>
    </source>
</evidence>
<dbReference type="SUPFAM" id="SSF52402">
    <property type="entry name" value="Adenine nucleotide alpha hydrolases-like"/>
    <property type="match status" value="1"/>
</dbReference>
<dbReference type="GO" id="GO:0070814">
    <property type="term" value="P:hydrogen sulfide biosynthetic process"/>
    <property type="evidence" value="ECO:0007669"/>
    <property type="project" value="UniProtKB-UniRule"/>
</dbReference>
<dbReference type="PANTHER" id="PTHR46509:SF1">
    <property type="entry name" value="PHOSPHOADENOSINE PHOSPHOSULFATE REDUCTASE"/>
    <property type="match status" value="1"/>
</dbReference>
<comment type="caution">
    <text evidence="7">The sequence shown here is derived from an EMBL/GenBank/DDBJ whole genome shotgun (WGS) entry which is preliminary data.</text>
</comment>
<feature type="region of interest" description="Disordered" evidence="5">
    <location>
        <begin position="1"/>
        <end position="105"/>
    </location>
</feature>
<dbReference type="InterPro" id="IPR014729">
    <property type="entry name" value="Rossmann-like_a/b/a_fold"/>
</dbReference>
<feature type="binding site" evidence="4">
    <location>
        <position position="308"/>
    </location>
    <ligand>
        <name>[4Fe-4S] cluster</name>
        <dbReference type="ChEBI" id="CHEBI:49883"/>
    </ligand>
</feature>
<keyword evidence="8" id="KW-1185">Reference proteome</keyword>
<keyword evidence="2 4" id="KW-0560">Oxidoreductase</keyword>
<proteinExistence type="inferred from homology"/>
<dbReference type="AlphaFoldDB" id="A0A7C9PP44"/>
<evidence type="ECO:0000313" key="8">
    <source>
        <dbReference type="Proteomes" id="UP000479756"/>
    </source>
</evidence>
<feature type="active site" description="Nucleophile; cysteine thiosulfonate intermediate" evidence="4">
    <location>
        <position position="334"/>
    </location>
</feature>
<keyword evidence="4" id="KW-0411">Iron-sulfur</keyword>
<dbReference type="GO" id="GO:0051539">
    <property type="term" value="F:4 iron, 4 sulfur cluster binding"/>
    <property type="evidence" value="ECO:0007669"/>
    <property type="project" value="UniProtKB-UniRule"/>
</dbReference>
<evidence type="ECO:0000256" key="5">
    <source>
        <dbReference type="SAM" id="MobiDB-lite"/>
    </source>
</evidence>
<dbReference type="InterPro" id="IPR002500">
    <property type="entry name" value="PAPS_reduct_dom"/>
</dbReference>
<dbReference type="EMBL" id="JAAGWZ010000003">
    <property type="protein sequence ID" value="NEM92027.1"/>
    <property type="molecule type" value="Genomic_DNA"/>
</dbReference>
<dbReference type="GO" id="GO:0019379">
    <property type="term" value="P:sulfate assimilation, phosphoadenylyl sulfate reduction by phosphoadenylyl-sulfate reductase (thioredoxin)"/>
    <property type="evidence" value="ECO:0007669"/>
    <property type="project" value="UniProtKB-UniRule"/>
</dbReference>
<comment type="similarity">
    <text evidence="1 4">Belongs to the PAPS reductase family. CysH subfamily.</text>
</comment>
<dbReference type="PANTHER" id="PTHR46509">
    <property type="entry name" value="PHOSPHOADENOSINE PHOSPHOSULFATE REDUCTASE"/>
    <property type="match status" value="1"/>
</dbReference>
<comment type="function">
    <text evidence="4">Catalyzes the formation of sulfite from adenosine 5'-phosphosulfate (APS) using thioredoxin as an electron donor.</text>
</comment>
<sequence length="338" mass="36630">MPELLRPHPDRRHRPQGPAPPRRQRRPGARLPGAPRRRTRLRDARRGGPRPHRARAQGERGHPPRLRGASHPPLPRRPQRGAVLRRVGAPGRRGGDPVTITNGAAPALRSHDELRALAEAGAAELGEASPEAVVAWVAANFRVDAVAVACSMADAALPHLVAQQLPGVDVLFLETGYHFTETLVTRDEVARALEVRVVDVLPEQTVAEQDAEFGAELFARDPGLCCARRKVAPLQKALTGYEVWFTGVRREEAPTRANTPLIAWDERNGLVKVNPVAAWSFDDLLGYVAAHAVPVNLLMSNGYPSIGCAPCTQPVAEGDDPRAGRWAGIAKTECGLHL</sequence>
<comment type="subcellular location">
    <subcellularLocation>
        <location evidence="4">Cytoplasm</location>
    </subcellularLocation>
</comment>
<dbReference type="HAMAP" id="MF_00063">
    <property type="entry name" value="CysH"/>
    <property type="match status" value="1"/>
</dbReference>
<evidence type="ECO:0000256" key="2">
    <source>
        <dbReference type="ARBA" id="ARBA00023002"/>
    </source>
</evidence>
<dbReference type="Gene3D" id="3.40.50.620">
    <property type="entry name" value="HUPs"/>
    <property type="match status" value="1"/>
</dbReference>
<gene>
    <name evidence="4" type="primary">cysH</name>
    <name evidence="7" type="ORF">G3T37_11755</name>
</gene>
<dbReference type="NCBIfam" id="NF002537">
    <property type="entry name" value="PRK02090.1"/>
    <property type="match status" value="1"/>
</dbReference>
<dbReference type="GO" id="GO:0043866">
    <property type="term" value="F:adenylyl-sulfate reductase (thioredoxin) activity"/>
    <property type="evidence" value="ECO:0007669"/>
    <property type="project" value="UniProtKB-EC"/>
</dbReference>
<keyword evidence="4" id="KW-0408">Iron</keyword>
<comment type="catalytic activity">
    <reaction evidence="4">
        <text>[thioredoxin]-disulfide + sulfite + AMP + 2 H(+) = adenosine 5'-phosphosulfate + [thioredoxin]-dithiol</text>
        <dbReference type="Rhea" id="RHEA:21976"/>
        <dbReference type="Rhea" id="RHEA-COMP:10698"/>
        <dbReference type="Rhea" id="RHEA-COMP:10700"/>
        <dbReference type="ChEBI" id="CHEBI:15378"/>
        <dbReference type="ChEBI" id="CHEBI:17359"/>
        <dbReference type="ChEBI" id="CHEBI:29950"/>
        <dbReference type="ChEBI" id="CHEBI:50058"/>
        <dbReference type="ChEBI" id="CHEBI:58243"/>
        <dbReference type="ChEBI" id="CHEBI:456215"/>
        <dbReference type="EC" id="1.8.4.10"/>
    </reaction>
</comment>
<evidence type="ECO:0000313" key="7">
    <source>
        <dbReference type="EMBL" id="NEM92027.1"/>
    </source>
</evidence>
<comment type="pathway">
    <text evidence="3 4">Sulfur metabolism; hydrogen sulfide biosynthesis; sulfite from sulfate.</text>
</comment>
<dbReference type="GO" id="GO:0046872">
    <property type="term" value="F:metal ion binding"/>
    <property type="evidence" value="ECO:0007669"/>
    <property type="project" value="UniProtKB-KW"/>
</dbReference>
<reference evidence="7 8" key="1">
    <citation type="journal article" date="2014" name="Int. J. Syst. Evol. Microbiol.">
        <title>Description of Galbitalea soli gen. nov., sp. nov., and Frondihabitans sucicola sp. nov.</title>
        <authorList>
            <person name="Kim S.J."/>
            <person name="Lim J.M."/>
            <person name="Ahn J.H."/>
            <person name="Weon H.Y."/>
            <person name="Hamada M."/>
            <person name="Suzuki K."/>
            <person name="Ahn T.Y."/>
            <person name="Kwon S.W."/>
        </authorList>
    </citation>
    <scope>NUCLEOTIDE SEQUENCE [LARGE SCALE GENOMIC DNA]</scope>
    <source>
        <strain evidence="7 8">NBRC 108727</strain>
    </source>
</reference>
<organism evidence="7 8">
    <name type="scientific">Galbitalea soli</name>
    <dbReference type="NCBI Taxonomy" id="1268042"/>
    <lineage>
        <taxon>Bacteria</taxon>
        <taxon>Bacillati</taxon>
        <taxon>Actinomycetota</taxon>
        <taxon>Actinomycetes</taxon>
        <taxon>Micrococcales</taxon>
        <taxon>Microbacteriaceae</taxon>
        <taxon>Galbitalea</taxon>
    </lineage>
</organism>
<feature type="domain" description="Phosphoadenosine phosphosulphate reductase" evidence="6">
    <location>
        <begin position="146"/>
        <end position="314"/>
    </location>
</feature>
<keyword evidence="4" id="KW-0963">Cytoplasm</keyword>
<feature type="binding site" evidence="4">
    <location>
        <position position="226"/>
    </location>
    <ligand>
        <name>[4Fe-4S] cluster</name>
        <dbReference type="ChEBI" id="CHEBI:49883"/>
    </ligand>
</feature>